<keyword evidence="2" id="KW-1185">Reference proteome</keyword>
<comment type="caution">
    <text evidence="1">The sequence shown here is derived from an EMBL/GenBank/DDBJ whole genome shotgun (WGS) entry which is preliminary data.</text>
</comment>
<evidence type="ECO:0000313" key="2">
    <source>
        <dbReference type="Proteomes" id="UP001634394"/>
    </source>
</evidence>
<evidence type="ECO:0000313" key="1">
    <source>
        <dbReference type="EMBL" id="KAL3871020.1"/>
    </source>
</evidence>
<gene>
    <name evidence="1" type="ORF">ACJMK2_039044</name>
</gene>
<protein>
    <submittedName>
        <fullName evidence="1">Uncharacterized protein</fullName>
    </submittedName>
</protein>
<organism evidence="1 2">
    <name type="scientific">Sinanodonta woodiana</name>
    <name type="common">Chinese pond mussel</name>
    <name type="synonym">Anodonta woodiana</name>
    <dbReference type="NCBI Taxonomy" id="1069815"/>
    <lineage>
        <taxon>Eukaryota</taxon>
        <taxon>Metazoa</taxon>
        <taxon>Spiralia</taxon>
        <taxon>Lophotrochozoa</taxon>
        <taxon>Mollusca</taxon>
        <taxon>Bivalvia</taxon>
        <taxon>Autobranchia</taxon>
        <taxon>Heteroconchia</taxon>
        <taxon>Palaeoheterodonta</taxon>
        <taxon>Unionida</taxon>
        <taxon>Unionoidea</taxon>
        <taxon>Unionidae</taxon>
        <taxon>Unioninae</taxon>
        <taxon>Sinanodonta</taxon>
    </lineage>
</organism>
<reference evidence="1 2" key="1">
    <citation type="submission" date="2024-11" db="EMBL/GenBank/DDBJ databases">
        <title>Chromosome-level genome assembly of the freshwater bivalve Anodonta woodiana.</title>
        <authorList>
            <person name="Chen X."/>
        </authorList>
    </citation>
    <scope>NUCLEOTIDE SEQUENCE [LARGE SCALE GENOMIC DNA]</scope>
    <source>
        <strain evidence="1">MN2024</strain>
        <tissue evidence="1">Gills</tissue>
    </source>
</reference>
<sequence length="417" mass="46350">MANVVLMARHSHVQAGIPSNQLTLALEPEVASLYCNTIPLASPDDDGAGVLLHSGAKYVLIDAGGGTIDIIAHEVMNDGSLNEIHQSNGGPWGGTAVDKEYFNFLKDLIGNSVFDNFKKQHMDDYIYLCREFEQKKKTIKPEDVSKVTTPLPGSLKNLFENEKHQDLATSIMSSDRYSEDVTLVSDKIRLDVRIMKGFFAGVLKYIYDYLKLIFSGDSLKDVNTIMMVGGFSESKMLQEMVRNLFPEKTVLVPPQAGLAVLKGAVLFGHNPAVIGHRVCRYSYGVKTSLKFENGKHREDKRKTVGDKDLCVDIFDIHIHRGQSVKLNAKQVPMVYKPQKPGQKTISFKFYSSSECYPMYVTDEGCMELGKITVDVLGESTVDNAVEVSFKFGGTEIRVEAIDKKTGKTTHTKVDFIE</sequence>
<accession>A0ABD3WBW2</accession>
<dbReference type="EMBL" id="JBJQND010000007">
    <property type="protein sequence ID" value="KAL3871020.1"/>
    <property type="molecule type" value="Genomic_DNA"/>
</dbReference>
<dbReference type="Proteomes" id="UP001634394">
    <property type="component" value="Unassembled WGS sequence"/>
</dbReference>
<dbReference type="InterPro" id="IPR043129">
    <property type="entry name" value="ATPase_NBD"/>
</dbReference>
<dbReference type="PANTHER" id="PTHR14187:SF5">
    <property type="entry name" value="HEAT SHOCK 70 KDA PROTEIN 12A"/>
    <property type="match status" value="1"/>
</dbReference>
<name>A0ABD3WBW2_SINWO</name>
<proteinExistence type="predicted"/>
<dbReference type="PANTHER" id="PTHR14187">
    <property type="entry name" value="ALPHA KINASE/ELONGATION FACTOR 2 KINASE"/>
    <property type="match status" value="1"/>
</dbReference>
<dbReference type="SUPFAM" id="SSF53067">
    <property type="entry name" value="Actin-like ATPase domain"/>
    <property type="match status" value="1"/>
</dbReference>
<dbReference type="AlphaFoldDB" id="A0ABD3WBW2"/>
<dbReference type="Gene3D" id="3.90.640.10">
    <property type="entry name" value="Actin, Chain A, domain 4"/>
    <property type="match status" value="1"/>
</dbReference>
<dbReference type="Gene3D" id="3.30.420.40">
    <property type="match status" value="2"/>
</dbReference>